<accession>A0A6B3SYC3</accession>
<name>A0A6B3SYC3_9BURK</name>
<evidence type="ECO:0000313" key="3">
    <source>
        <dbReference type="EMBL" id="NEX63672.1"/>
    </source>
</evidence>
<evidence type="ECO:0000259" key="2">
    <source>
        <dbReference type="PROSITE" id="PS50943"/>
    </source>
</evidence>
<dbReference type="Proteomes" id="UP000482155">
    <property type="component" value="Unassembled WGS sequence"/>
</dbReference>
<dbReference type="SUPFAM" id="SSF47413">
    <property type="entry name" value="lambda repressor-like DNA-binding domains"/>
    <property type="match status" value="1"/>
</dbReference>
<protein>
    <submittedName>
        <fullName evidence="3">Helix-turn-helix domain-containing protein</fullName>
    </submittedName>
</protein>
<evidence type="ECO:0000256" key="1">
    <source>
        <dbReference type="SAM" id="MobiDB-lite"/>
    </source>
</evidence>
<dbReference type="GO" id="GO:0003677">
    <property type="term" value="F:DNA binding"/>
    <property type="evidence" value="ECO:0007669"/>
    <property type="project" value="InterPro"/>
</dbReference>
<organism evidence="3 4">
    <name type="scientific">Noviherbaspirillum galbum</name>
    <dbReference type="NCBI Taxonomy" id="2709383"/>
    <lineage>
        <taxon>Bacteria</taxon>
        <taxon>Pseudomonadati</taxon>
        <taxon>Pseudomonadota</taxon>
        <taxon>Betaproteobacteria</taxon>
        <taxon>Burkholderiales</taxon>
        <taxon>Oxalobacteraceae</taxon>
        <taxon>Noviherbaspirillum</taxon>
    </lineage>
</organism>
<dbReference type="PROSITE" id="PS50943">
    <property type="entry name" value="HTH_CROC1"/>
    <property type="match status" value="1"/>
</dbReference>
<keyword evidence="4" id="KW-1185">Reference proteome</keyword>
<dbReference type="InterPro" id="IPR001387">
    <property type="entry name" value="Cro/C1-type_HTH"/>
</dbReference>
<reference evidence="3 4" key="1">
    <citation type="submission" date="2020-02" db="EMBL/GenBank/DDBJ databases">
        <authorList>
            <person name="Kim M.K."/>
        </authorList>
    </citation>
    <scope>NUCLEOTIDE SEQUENCE [LARGE SCALE GENOMIC DNA]</scope>
    <source>
        <strain evidence="3 4">17J57-3</strain>
    </source>
</reference>
<comment type="caution">
    <text evidence="3">The sequence shown here is derived from an EMBL/GenBank/DDBJ whole genome shotgun (WGS) entry which is preliminary data.</text>
</comment>
<evidence type="ECO:0000313" key="4">
    <source>
        <dbReference type="Proteomes" id="UP000482155"/>
    </source>
</evidence>
<dbReference type="Pfam" id="PF01381">
    <property type="entry name" value="HTH_3"/>
    <property type="match status" value="1"/>
</dbReference>
<gene>
    <name evidence="3" type="ORF">G3574_21560</name>
</gene>
<dbReference type="EMBL" id="JAAIVB010000074">
    <property type="protein sequence ID" value="NEX63672.1"/>
    <property type="molecule type" value="Genomic_DNA"/>
</dbReference>
<dbReference type="Gene3D" id="1.10.260.40">
    <property type="entry name" value="lambda repressor-like DNA-binding domains"/>
    <property type="match status" value="1"/>
</dbReference>
<feature type="region of interest" description="Disordered" evidence="1">
    <location>
        <begin position="1"/>
        <end position="22"/>
    </location>
</feature>
<dbReference type="AlphaFoldDB" id="A0A6B3SYC3"/>
<proteinExistence type="predicted"/>
<dbReference type="InterPro" id="IPR010982">
    <property type="entry name" value="Lambda_DNA-bd_dom_sf"/>
</dbReference>
<feature type="domain" description="HTH cro/C1-type" evidence="2">
    <location>
        <begin position="70"/>
        <end position="104"/>
    </location>
</feature>
<sequence length="157" mass="17822">MEKSRSEPDMAMCGKQSDQKLKTEGEMMSSEMECRAFSDRLINALAYRGHRTYPTGVMRLYNESQNSRSVTVAAVRKWLTGAAIPSQEKLQALAALLDVSPEWLRFGTGSMIAVACPSELGEEERELLDSYRTLDLVHRTALLTYLRRHSYPINKQF</sequence>
<dbReference type="CDD" id="cd00093">
    <property type="entry name" value="HTH_XRE"/>
    <property type="match status" value="1"/>
</dbReference>
<dbReference type="RefSeq" id="WP_163967610.1">
    <property type="nucleotide sequence ID" value="NZ_JAAIVB010000074.1"/>
</dbReference>